<proteinExistence type="predicted"/>
<dbReference type="InterPro" id="IPR038627">
    <property type="entry name" value="YebG-like_sf"/>
</dbReference>
<protein>
    <recommendedName>
        <fullName evidence="4">YebG protein</fullName>
    </recommendedName>
</protein>
<dbReference type="Pfam" id="PF07130">
    <property type="entry name" value="YebG"/>
    <property type="match status" value="1"/>
</dbReference>
<dbReference type="EMBL" id="CP007142">
    <property type="protein sequence ID" value="AJQ92129.1"/>
    <property type="molecule type" value="Genomic_DNA"/>
</dbReference>
<dbReference type="STRING" id="1445510.YC6258_00073"/>
<gene>
    <name evidence="2" type="ORF">YC6258_00073</name>
</gene>
<dbReference type="RefSeq" id="WP_044615282.1">
    <property type="nucleotide sequence ID" value="NZ_CP007142.1"/>
</dbReference>
<name>A0A0C5VPE3_9GAMM</name>
<organism evidence="2 3">
    <name type="scientific">Gynuella sunshinyii YC6258</name>
    <dbReference type="NCBI Taxonomy" id="1445510"/>
    <lineage>
        <taxon>Bacteria</taxon>
        <taxon>Pseudomonadati</taxon>
        <taxon>Pseudomonadota</taxon>
        <taxon>Gammaproteobacteria</taxon>
        <taxon>Oceanospirillales</taxon>
        <taxon>Saccharospirillaceae</taxon>
        <taxon>Gynuella</taxon>
    </lineage>
</organism>
<dbReference type="Proteomes" id="UP000032266">
    <property type="component" value="Chromosome"/>
</dbReference>
<dbReference type="KEGG" id="gsn:YC6258_00073"/>
<dbReference type="InterPro" id="IPR009813">
    <property type="entry name" value="Uncharacterised_YebG"/>
</dbReference>
<dbReference type="HOGENOM" id="CLU_146554_0_0_6"/>
<evidence type="ECO:0000256" key="1">
    <source>
        <dbReference type="SAM" id="MobiDB-lite"/>
    </source>
</evidence>
<evidence type="ECO:0000313" key="2">
    <source>
        <dbReference type="EMBL" id="AJQ92129.1"/>
    </source>
</evidence>
<dbReference type="Gene3D" id="1.10.10.710">
    <property type="entry name" value="PSPTO_1197 like"/>
    <property type="match status" value="1"/>
</dbReference>
<dbReference type="PATRIC" id="fig|1445510.3.peg.69"/>
<evidence type="ECO:0008006" key="4">
    <source>
        <dbReference type="Google" id="ProtNLM"/>
    </source>
</evidence>
<dbReference type="OrthoDB" id="6415307at2"/>
<reference evidence="2 3" key="1">
    <citation type="submission" date="2014-01" db="EMBL/GenBank/DDBJ databases">
        <title>Full genme sequencing of cellulolytic bacterium Gynuella sunshinyii YC6258T gen. nov., sp. nov.</title>
        <authorList>
            <person name="Khan H."/>
            <person name="Chung E.J."/>
            <person name="Chung Y.R."/>
        </authorList>
    </citation>
    <scope>NUCLEOTIDE SEQUENCE [LARGE SCALE GENOMIC DNA]</scope>
    <source>
        <strain evidence="2 3">YC6258</strain>
    </source>
</reference>
<accession>A0A0C5VPE3</accession>
<keyword evidence="3" id="KW-1185">Reference proteome</keyword>
<feature type="region of interest" description="Disordered" evidence="1">
    <location>
        <begin position="80"/>
        <end position="104"/>
    </location>
</feature>
<dbReference type="AlphaFoldDB" id="A0A0C5VPE3"/>
<sequence>MAVVTLFMSDRDESRTFTSKKEADAYDKMLELAEGISHFVGREIDGLSERQAEDIGILFARHAEVLAAAMKGKTDVLFEPLAQQEDSSEDKKAESSSHLSAVGE</sequence>
<evidence type="ECO:0000313" key="3">
    <source>
        <dbReference type="Proteomes" id="UP000032266"/>
    </source>
</evidence>